<dbReference type="AlphaFoldDB" id="A0A9J6DMN3"/>
<keyword evidence="3" id="KW-1185">Reference proteome</keyword>
<gene>
    <name evidence="2" type="ORF">HPB51_011724</name>
</gene>
<proteinExistence type="predicted"/>
<evidence type="ECO:0000313" key="2">
    <source>
        <dbReference type="EMBL" id="KAH8023281.1"/>
    </source>
</evidence>
<comment type="caution">
    <text evidence="2">The sequence shown here is derived from an EMBL/GenBank/DDBJ whole genome shotgun (WGS) entry which is preliminary data.</text>
</comment>
<reference evidence="2" key="2">
    <citation type="submission" date="2021-09" db="EMBL/GenBank/DDBJ databases">
        <authorList>
            <person name="Jia N."/>
            <person name="Wang J."/>
            <person name="Shi W."/>
            <person name="Du L."/>
            <person name="Sun Y."/>
            <person name="Zhan W."/>
            <person name="Jiang J."/>
            <person name="Wang Q."/>
            <person name="Zhang B."/>
            <person name="Ji P."/>
            <person name="Sakyi L.B."/>
            <person name="Cui X."/>
            <person name="Yuan T."/>
            <person name="Jiang B."/>
            <person name="Yang W."/>
            <person name="Lam T.T.-Y."/>
            <person name="Chang Q."/>
            <person name="Ding S."/>
            <person name="Wang X."/>
            <person name="Zhu J."/>
            <person name="Ruan X."/>
            <person name="Zhao L."/>
            <person name="Wei J."/>
            <person name="Que T."/>
            <person name="Du C."/>
            <person name="Cheng J."/>
            <person name="Dai P."/>
            <person name="Han X."/>
            <person name="Huang E."/>
            <person name="Gao Y."/>
            <person name="Liu J."/>
            <person name="Shao H."/>
            <person name="Ye R."/>
            <person name="Li L."/>
            <person name="Wei W."/>
            <person name="Wang X."/>
            <person name="Wang C."/>
            <person name="Huo Q."/>
            <person name="Li W."/>
            <person name="Guo W."/>
            <person name="Chen H."/>
            <person name="Chen S."/>
            <person name="Zhou L."/>
            <person name="Zhou L."/>
            <person name="Ni X."/>
            <person name="Tian J."/>
            <person name="Zhou Y."/>
            <person name="Sheng Y."/>
            <person name="Liu T."/>
            <person name="Pan Y."/>
            <person name="Xia L."/>
            <person name="Li J."/>
            <person name="Zhao F."/>
            <person name="Cao W."/>
        </authorList>
    </citation>
    <scope>NUCLEOTIDE SEQUENCE</scope>
    <source>
        <strain evidence="2">Rmic-2018</strain>
        <tissue evidence="2">Larvae</tissue>
    </source>
</reference>
<protein>
    <recommendedName>
        <fullName evidence="4">CCHC-type domain-containing protein</fullName>
    </recommendedName>
</protein>
<sequence>MICFGTPMKCFPYKKRYEVFYGCGELGHRSDVCNSPHSKCRGCGVASPSKDHGCTPRCRLCGKEHVTGDKRCKELFRTPYIGKKRQWEMKVEEAREQEERRKAEADTQRHSRTDGVQDRSRR</sequence>
<name>A0A9J6DMN3_RHIMP</name>
<evidence type="ECO:0008006" key="4">
    <source>
        <dbReference type="Google" id="ProtNLM"/>
    </source>
</evidence>
<evidence type="ECO:0000313" key="3">
    <source>
        <dbReference type="Proteomes" id="UP000821866"/>
    </source>
</evidence>
<organism evidence="2 3">
    <name type="scientific">Rhipicephalus microplus</name>
    <name type="common">Cattle tick</name>
    <name type="synonym">Boophilus microplus</name>
    <dbReference type="NCBI Taxonomy" id="6941"/>
    <lineage>
        <taxon>Eukaryota</taxon>
        <taxon>Metazoa</taxon>
        <taxon>Ecdysozoa</taxon>
        <taxon>Arthropoda</taxon>
        <taxon>Chelicerata</taxon>
        <taxon>Arachnida</taxon>
        <taxon>Acari</taxon>
        <taxon>Parasitiformes</taxon>
        <taxon>Ixodida</taxon>
        <taxon>Ixodoidea</taxon>
        <taxon>Ixodidae</taxon>
        <taxon>Rhipicephalinae</taxon>
        <taxon>Rhipicephalus</taxon>
        <taxon>Boophilus</taxon>
    </lineage>
</organism>
<dbReference type="Proteomes" id="UP000821866">
    <property type="component" value="Chromosome 6"/>
</dbReference>
<reference evidence="2" key="1">
    <citation type="journal article" date="2020" name="Cell">
        <title>Large-Scale Comparative Analyses of Tick Genomes Elucidate Their Genetic Diversity and Vector Capacities.</title>
        <authorList>
            <consortium name="Tick Genome and Microbiome Consortium (TIGMIC)"/>
            <person name="Jia N."/>
            <person name="Wang J."/>
            <person name="Shi W."/>
            <person name="Du L."/>
            <person name="Sun Y."/>
            <person name="Zhan W."/>
            <person name="Jiang J.F."/>
            <person name="Wang Q."/>
            <person name="Zhang B."/>
            <person name="Ji P."/>
            <person name="Bell-Sakyi L."/>
            <person name="Cui X.M."/>
            <person name="Yuan T.T."/>
            <person name="Jiang B.G."/>
            <person name="Yang W.F."/>
            <person name="Lam T.T."/>
            <person name="Chang Q.C."/>
            <person name="Ding S.J."/>
            <person name="Wang X.J."/>
            <person name="Zhu J.G."/>
            <person name="Ruan X.D."/>
            <person name="Zhao L."/>
            <person name="Wei J.T."/>
            <person name="Ye R.Z."/>
            <person name="Que T.C."/>
            <person name="Du C.H."/>
            <person name="Zhou Y.H."/>
            <person name="Cheng J.X."/>
            <person name="Dai P.F."/>
            <person name="Guo W.B."/>
            <person name="Han X.H."/>
            <person name="Huang E.J."/>
            <person name="Li L.F."/>
            <person name="Wei W."/>
            <person name="Gao Y.C."/>
            <person name="Liu J.Z."/>
            <person name="Shao H.Z."/>
            <person name="Wang X."/>
            <person name="Wang C.C."/>
            <person name="Yang T.C."/>
            <person name="Huo Q.B."/>
            <person name="Li W."/>
            <person name="Chen H.Y."/>
            <person name="Chen S.E."/>
            <person name="Zhou L.G."/>
            <person name="Ni X.B."/>
            <person name="Tian J.H."/>
            <person name="Sheng Y."/>
            <person name="Liu T."/>
            <person name="Pan Y.S."/>
            <person name="Xia L.Y."/>
            <person name="Li J."/>
            <person name="Zhao F."/>
            <person name="Cao W.C."/>
        </authorList>
    </citation>
    <scope>NUCLEOTIDE SEQUENCE</scope>
    <source>
        <strain evidence="2">Rmic-2018</strain>
    </source>
</reference>
<accession>A0A9J6DMN3</accession>
<dbReference type="EMBL" id="JABSTU010000008">
    <property type="protein sequence ID" value="KAH8023281.1"/>
    <property type="molecule type" value="Genomic_DNA"/>
</dbReference>
<evidence type="ECO:0000256" key="1">
    <source>
        <dbReference type="SAM" id="MobiDB-lite"/>
    </source>
</evidence>
<dbReference type="VEuPathDB" id="VectorBase:LOC119177887"/>
<feature type="region of interest" description="Disordered" evidence="1">
    <location>
        <begin position="87"/>
        <end position="122"/>
    </location>
</feature>